<organism evidence="1 2">
    <name type="scientific">Streptococcus pasteurianus</name>
    <dbReference type="NCBI Taxonomy" id="197614"/>
    <lineage>
        <taxon>Bacteria</taxon>
        <taxon>Bacillati</taxon>
        <taxon>Bacillota</taxon>
        <taxon>Bacilli</taxon>
        <taxon>Lactobacillales</taxon>
        <taxon>Streptococcaceae</taxon>
        <taxon>Streptococcus</taxon>
    </lineage>
</organism>
<reference evidence="1" key="1">
    <citation type="submission" date="2023-05" db="EMBL/GenBank/DDBJ databases">
        <title>Cataloging the Phylogenetic Diversity of Human Bladder Bacteria.</title>
        <authorList>
            <person name="Du J."/>
        </authorList>
    </citation>
    <scope>NUCLEOTIDE SEQUENCE</scope>
    <source>
        <strain evidence="1">UMB0765</strain>
    </source>
</reference>
<name>A0AAW6YP90_9STRE</name>
<feature type="non-terminal residue" evidence="1">
    <location>
        <position position="1"/>
    </location>
</feature>
<dbReference type="AlphaFoldDB" id="A0AAW6YP90"/>
<sequence length="64" mass="7006">VTKTLPKIFPIKVTTVTVAIVVAGLRNANLGFSFIFRRSSAFSAANTAFKPAMVKIEVFKTEIF</sequence>
<evidence type="ECO:0000313" key="1">
    <source>
        <dbReference type="EMBL" id="MDK7294391.1"/>
    </source>
</evidence>
<gene>
    <name evidence="1" type="ORF">QP487_13320</name>
</gene>
<proteinExistence type="predicted"/>
<dbReference type="EMBL" id="JASOPU010000491">
    <property type="protein sequence ID" value="MDK7294391.1"/>
    <property type="molecule type" value="Genomic_DNA"/>
</dbReference>
<evidence type="ECO:0000313" key="2">
    <source>
        <dbReference type="Proteomes" id="UP001237917"/>
    </source>
</evidence>
<protein>
    <submittedName>
        <fullName evidence="1">Uncharacterized protein</fullName>
    </submittedName>
</protein>
<comment type="caution">
    <text evidence="1">The sequence shown here is derived from an EMBL/GenBank/DDBJ whole genome shotgun (WGS) entry which is preliminary data.</text>
</comment>
<dbReference type="Proteomes" id="UP001237917">
    <property type="component" value="Unassembled WGS sequence"/>
</dbReference>
<accession>A0AAW6YP90</accession>
<dbReference type="RefSeq" id="WP_285362713.1">
    <property type="nucleotide sequence ID" value="NZ_JASOPU010000491.1"/>
</dbReference>